<dbReference type="Proteomes" id="UP000235371">
    <property type="component" value="Unassembled WGS sequence"/>
</dbReference>
<evidence type="ECO:0000259" key="9">
    <source>
        <dbReference type="Pfam" id="PF07732"/>
    </source>
</evidence>
<dbReference type="GO" id="GO:0033573">
    <property type="term" value="C:high-affinity iron permease complex"/>
    <property type="evidence" value="ECO:0007669"/>
    <property type="project" value="TreeGrafter"/>
</dbReference>
<dbReference type="CDD" id="cd13877">
    <property type="entry name" value="CuRO_2_Fet3p_like"/>
    <property type="match status" value="1"/>
</dbReference>
<keyword evidence="4" id="KW-0560">Oxidoreductase</keyword>
<evidence type="ECO:0000256" key="4">
    <source>
        <dbReference type="ARBA" id="ARBA00023002"/>
    </source>
</evidence>
<dbReference type="AlphaFoldDB" id="A0A2J6TV93"/>
<evidence type="ECO:0000313" key="11">
    <source>
        <dbReference type="Proteomes" id="UP000235371"/>
    </source>
</evidence>
<dbReference type="GO" id="GO:0010106">
    <property type="term" value="P:cellular response to iron ion starvation"/>
    <property type="evidence" value="ECO:0007669"/>
    <property type="project" value="TreeGrafter"/>
</dbReference>
<name>A0A2J6TV93_9HELO</name>
<evidence type="ECO:0000256" key="6">
    <source>
        <dbReference type="SAM" id="SignalP"/>
    </source>
</evidence>
<feature type="domain" description="Plastocyanin-like" evidence="7">
    <location>
        <begin position="150"/>
        <end position="302"/>
    </location>
</feature>
<dbReference type="STRING" id="1095630.A0A2J6TV93"/>
<evidence type="ECO:0000256" key="3">
    <source>
        <dbReference type="ARBA" id="ARBA00022729"/>
    </source>
</evidence>
<dbReference type="Pfam" id="PF07732">
    <property type="entry name" value="Cu-oxidase_3"/>
    <property type="match status" value="1"/>
</dbReference>
<sequence length="592" mass="65421">MLSRITLLALQVLAISAKTITYNWDVDWVSASPDGFLRPAVGINGQWPCPSIMADVGDRVVVKVHNCLVNETTAIHFHGIFQQGSNQMDGPAMVTQCPIPPGESFTYDFMIKQTGTYWWHAHVGGQYLDGLRGPLIIHDPEAPFVKEIDEEIVLTVSDWYHEQAPYLIQYFQSGLNEDLHGGSEPVPNATLINEAQNVHFPIKPNKSYLFRVINMGGFAAQYLQFGEHDMDVVEVDGVYTKRHRVSQLFVAAAQRYSVIVKSKRNATQNFAITASMNEDMFDEGVIPVNLNPLVTGWLVYDETKPLPPSPPAINYDGKSQNDIKFIPLDMQKPLGPVTKQIPLNVNFSQNVQNQNRGSFNNISFIAPKVPTLYTALSAPAELVNNPLIYGNNTNPIVLKMGEVVDLLITNYDGGAHPFHLHGHSFQVIARSGAGPDNGPPLTIPKNYSKNAPDAPLRRDTILIYGNGYAVIRFKVDNPGITLFHCHIEWHVEAGLTMVFIEAPTELQKLGLVIPDSHKDVCNKQGIHMKGNAMGRSGGSWLDLTGTPTLPDIDDWGALIESAQPTTVPGANPDPVNPKVRRSRVARFTDSWV</sequence>
<comment type="similarity">
    <text evidence="1">Belongs to the multicopper oxidase family.</text>
</comment>
<dbReference type="GO" id="GO:0004322">
    <property type="term" value="F:ferroxidase activity"/>
    <property type="evidence" value="ECO:0007669"/>
    <property type="project" value="TreeGrafter"/>
</dbReference>
<feature type="signal peptide" evidence="6">
    <location>
        <begin position="1"/>
        <end position="17"/>
    </location>
</feature>
<dbReference type="PANTHER" id="PTHR11709">
    <property type="entry name" value="MULTI-COPPER OXIDASE"/>
    <property type="match status" value="1"/>
</dbReference>
<dbReference type="GO" id="GO:0005507">
    <property type="term" value="F:copper ion binding"/>
    <property type="evidence" value="ECO:0007669"/>
    <property type="project" value="InterPro"/>
</dbReference>
<evidence type="ECO:0000256" key="5">
    <source>
        <dbReference type="ARBA" id="ARBA00023008"/>
    </source>
</evidence>
<dbReference type="SUPFAM" id="SSF49503">
    <property type="entry name" value="Cupredoxins"/>
    <property type="match status" value="3"/>
</dbReference>
<dbReference type="GO" id="GO:0033215">
    <property type="term" value="P:reductive iron assimilation"/>
    <property type="evidence" value="ECO:0007669"/>
    <property type="project" value="TreeGrafter"/>
</dbReference>
<dbReference type="InterPro" id="IPR045087">
    <property type="entry name" value="Cu-oxidase_fam"/>
</dbReference>
<keyword evidence="3 6" id="KW-0732">Signal</keyword>
<dbReference type="CDD" id="cd13851">
    <property type="entry name" value="CuRO_1_Fet3p"/>
    <property type="match status" value="1"/>
</dbReference>
<keyword evidence="5" id="KW-0186">Copper</keyword>
<evidence type="ECO:0000259" key="7">
    <source>
        <dbReference type="Pfam" id="PF00394"/>
    </source>
</evidence>
<dbReference type="Pfam" id="PF07731">
    <property type="entry name" value="Cu-oxidase_2"/>
    <property type="match status" value="1"/>
</dbReference>
<organism evidence="10 11">
    <name type="scientific">Hyaloscypha bicolor E</name>
    <dbReference type="NCBI Taxonomy" id="1095630"/>
    <lineage>
        <taxon>Eukaryota</taxon>
        <taxon>Fungi</taxon>
        <taxon>Dikarya</taxon>
        <taxon>Ascomycota</taxon>
        <taxon>Pezizomycotina</taxon>
        <taxon>Leotiomycetes</taxon>
        <taxon>Helotiales</taxon>
        <taxon>Hyaloscyphaceae</taxon>
        <taxon>Hyaloscypha</taxon>
        <taxon>Hyaloscypha bicolor</taxon>
    </lineage>
</organism>
<dbReference type="InParanoid" id="A0A2J6TV93"/>
<evidence type="ECO:0000256" key="2">
    <source>
        <dbReference type="ARBA" id="ARBA00022723"/>
    </source>
</evidence>
<dbReference type="GeneID" id="36581728"/>
<dbReference type="RefSeq" id="XP_024743840.1">
    <property type="nucleotide sequence ID" value="XM_024873648.1"/>
</dbReference>
<dbReference type="PROSITE" id="PS00080">
    <property type="entry name" value="MULTICOPPER_OXIDASE2"/>
    <property type="match status" value="1"/>
</dbReference>
<dbReference type="InterPro" id="IPR008972">
    <property type="entry name" value="Cupredoxin"/>
</dbReference>
<accession>A0A2J6TV93</accession>
<dbReference type="InterPro" id="IPR011707">
    <property type="entry name" value="Cu-oxidase-like_N"/>
</dbReference>
<keyword evidence="2" id="KW-0479">Metal-binding</keyword>
<protein>
    <submittedName>
        <fullName evidence="10">Multicopper oxidase</fullName>
    </submittedName>
</protein>
<feature type="domain" description="Plastocyanin-like" evidence="9">
    <location>
        <begin position="26"/>
        <end position="141"/>
    </location>
</feature>
<reference evidence="10 11" key="1">
    <citation type="submission" date="2016-04" db="EMBL/GenBank/DDBJ databases">
        <title>A degradative enzymes factory behind the ericoid mycorrhizal symbiosis.</title>
        <authorList>
            <consortium name="DOE Joint Genome Institute"/>
            <person name="Martino E."/>
            <person name="Morin E."/>
            <person name="Grelet G."/>
            <person name="Kuo A."/>
            <person name="Kohler A."/>
            <person name="Daghino S."/>
            <person name="Barry K."/>
            <person name="Choi C."/>
            <person name="Cichocki N."/>
            <person name="Clum A."/>
            <person name="Copeland A."/>
            <person name="Hainaut M."/>
            <person name="Haridas S."/>
            <person name="Labutti K."/>
            <person name="Lindquist E."/>
            <person name="Lipzen A."/>
            <person name="Khouja H.-R."/>
            <person name="Murat C."/>
            <person name="Ohm R."/>
            <person name="Olson A."/>
            <person name="Spatafora J."/>
            <person name="Veneault-Fourrey C."/>
            <person name="Henrissat B."/>
            <person name="Grigoriev I."/>
            <person name="Martin F."/>
            <person name="Perotto S."/>
        </authorList>
    </citation>
    <scope>NUCLEOTIDE SEQUENCE [LARGE SCALE GENOMIC DNA]</scope>
    <source>
        <strain evidence="10 11">E</strain>
    </source>
</reference>
<dbReference type="InterPro" id="IPR002355">
    <property type="entry name" value="Cu_oxidase_Cu_BS"/>
</dbReference>
<dbReference type="OrthoDB" id="2121828at2759"/>
<evidence type="ECO:0000313" key="10">
    <source>
        <dbReference type="EMBL" id="PMD66936.1"/>
    </source>
</evidence>
<evidence type="ECO:0000256" key="1">
    <source>
        <dbReference type="ARBA" id="ARBA00010609"/>
    </source>
</evidence>
<dbReference type="InterPro" id="IPR044130">
    <property type="entry name" value="CuRO_2_Fet3-like"/>
</dbReference>
<dbReference type="CDD" id="cd13899">
    <property type="entry name" value="CuRO_3_Fet3p"/>
    <property type="match status" value="1"/>
</dbReference>
<dbReference type="FunFam" id="2.60.40.420:FF:000071">
    <property type="entry name" value="Conidial pigment biosynthesis oxidase Abr1/brown 1"/>
    <property type="match status" value="1"/>
</dbReference>
<dbReference type="InterPro" id="IPR011706">
    <property type="entry name" value="Cu-oxidase_C"/>
</dbReference>
<dbReference type="InterPro" id="IPR001117">
    <property type="entry name" value="Cu-oxidase_2nd"/>
</dbReference>
<dbReference type="EMBL" id="KZ613740">
    <property type="protein sequence ID" value="PMD66936.1"/>
    <property type="molecule type" value="Genomic_DNA"/>
</dbReference>
<keyword evidence="11" id="KW-1185">Reference proteome</keyword>
<feature type="chain" id="PRO_5014435759" evidence="6">
    <location>
        <begin position="18"/>
        <end position="592"/>
    </location>
</feature>
<dbReference type="Pfam" id="PF00394">
    <property type="entry name" value="Cu-oxidase"/>
    <property type="match status" value="1"/>
</dbReference>
<proteinExistence type="inferred from homology"/>
<evidence type="ECO:0000259" key="8">
    <source>
        <dbReference type="Pfam" id="PF07731"/>
    </source>
</evidence>
<dbReference type="PANTHER" id="PTHR11709:SF361">
    <property type="entry name" value="IRON TRANSPORT MULTICOPPER OXIDASE FET3"/>
    <property type="match status" value="1"/>
</dbReference>
<gene>
    <name evidence="10" type="ORF">K444DRAFT_516067</name>
</gene>
<feature type="domain" description="Plastocyanin-like" evidence="8">
    <location>
        <begin position="365"/>
        <end position="504"/>
    </location>
</feature>
<dbReference type="Gene3D" id="2.60.40.420">
    <property type="entry name" value="Cupredoxins - blue copper proteins"/>
    <property type="match status" value="3"/>
</dbReference>